<dbReference type="Proteomes" id="UP000274556">
    <property type="component" value="Unassembled WGS sequence"/>
</dbReference>
<dbReference type="OrthoDB" id="5767259at2"/>
<reference evidence="2 3" key="1">
    <citation type="submission" date="2018-10" db="EMBL/GenBank/DDBJ databases">
        <title>Genomic Encyclopedia of Archaeal and Bacterial Type Strains, Phase II (KMG-II): from individual species to whole genera.</title>
        <authorList>
            <person name="Goeker M."/>
        </authorList>
    </citation>
    <scope>NUCLEOTIDE SEQUENCE [LARGE SCALE GENOMIC DNA]</scope>
    <source>
        <strain evidence="2 3">DSM 235</strain>
    </source>
</reference>
<keyword evidence="3" id="KW-1185">Reference proteome</keyword>
<dbReference type="NCBIfam" id="NF040576">
    <property type="entry name" value="T2SS_GspM_XpsM"/>
    <property type="match status" value="1"/>
</dbReference>
<feature type="region of interest" description="Disordered" evidence="1">
    <location>
        <begin position="163"/>
        <end position="183"/>
    </location>
</feature>
<proteinExistence type="predicted"/>
<gene>
    <name evidence="2" type="ORF">BDD21_1449</name>
</gene>
<evidence type="ECO:0000313" key="3">
    <source>
        <dbReference type="Proteomes" id="UP000274556"/>
    </source>
</evidence>
<accession>A0A495V6U7</accession>
<dbReference type="Pfam" id="PF10741">
    <property type="entry name" value="T2SSM_b"/>
    <property type="match status" value="1"/>
</dbReference>
<dbReference type="EMBL" id="RBXL01000001">
    <property type="protein sequence ID" value="RKT44077.1"/>
    <property type="molecule type" value="Genomic_DNA"/>
</dbReference>
<sequence>MKALSHPKILCVLAWVALLSVPLLVIGGLAIAWGGEMRGFSARIADSEDQLMRFRRMIATLPELRAEIERVRTNESFKAFYFDAPTAALAGAELQRQVQDIVTAASGRLISTQILPGPPEESPPRVRVRTQIQGSTETLLDVLYNLEQARPFLFVDQVSVRSSARPQQPAADPRGRAIRRPPVNPAGELTVRIDIFGFTLGGDT</sequence>
<evidence type="ECO:0000313" key="2">
    <source>
        <dbReference type="EMBL" id="RKT44077.1"/>
    </source>
</evidence>
<comment type="caution">
    <text evidence="2">The sequence shown here is derived from an EMBL/GenBank/DDBJ whole genome shotgun (WGS) entry which is preliminary data.</text>
</comment>
<dbReference type="InterPro" id="IPR034756">
    <property type="entry name" value="T2SSM_b"/>
</dbReference>
<dbReference type="AlphaFoldDB" id="A0A495V6U7"/>
<protein>
    <submittedName>
        <fullName evidence="2">General secretion pathway protein M</fullName>
    </submittedName>
</protein>
<evidence type="ECO:0000256" key="1">
    <source>
        <dbReference type="SAM" id="MobiDB-lite"/>
    </source>
</evidence>
<organism evidence="2 3">
    <name type="scientific">Thiocapsa rosea</name>
    <dbReference type="NCBI Taxonomy" id="69360"/>
    <lineage>
        <taxon>Bacteria</taxon>
        <taxon>Pseudomonadati</taxon>
        <taxon>Pseudomonadota</taxon>
        <taxon>Gammaproteobacteria</taxon>
        <taxon>Chromatiales</taxon>
        <taxon>Chromatiaceae</taxon>
        <taxon>Thiocapsa</taxon>
    </lineage>
</organism>
<name>A0A495V6U7_9GAMM</name>
<dbReference type="RefSeq" id="WP_120796572.1">
    <property type="nucleotide sequence ID" value="NZ_RBXL01000001.1"/>
</dbReference>